<dbReference type="AlphaFoldDB" id="A0A8X6U1N2"/>
<comment type="caution">
    <text evidence="1">The sequence shown here is derived from an EMBL/GenBank/DDBJ whole genome shotgun (WGS) entry which is preliminary data.</text>
</comment>
<proteinExistence type="predicted"/>
<gene>
    <name evidence="1" type="ORF">NPIL_301851</name>
</gene>
<dbReference type="OrthoDB" id="10599583at2759"/>
<sequence>MEQRPFCIRASLLLRNRKEMLHIYYPLSSRSLLVVWEKKETDWKKEIHNRTKQDVIATLSSPLYSKKAFHFGFYVASQLAIFFSFLLCAEGPSRSTDSCQSRKVVNKSDFMIP</sequence>
<dbReference type="EMBL" id="BMAW01020911">
    <property type="protein sequence ID" value="GFT70722.1"/>
    <property type="molecule type" value="Genomic_DNA"/>
</dbReference>
<accession>A0A8X6U1N2</accession>
<evidence type="ECO:0000313" key="2">
    <source>
        <dbReference type="Proteomes" id="UP000887013"/>
    </source>
</evidence>
<name>A0A8X6U1N2_NEPPI</name>
<dbReference type="Proteomes" id="UP000887013">
    <property type="component" value="Unassembled WGS sequence"/>
</dbReference>
<keyword evidence="2" id="KW-1185">Reference proteome</keyword>
<reference evidence="1" key="1">
    <citation type="submission" date="2020-08" db="EMBL/GenBank/DDBJ databases">
        <title>Multicomponent nature underlies the extraordinary mechanical properties of spider dragline silk.</title>
        <authorList>
            <person name="Kono N."/>
            <person name="Nakamura H."/>
            <person name="Mori M."/>
            <person name="Yoshida Y."/>
            <person name="Ohtoshi R."/>
            <person name="Malay A.D."/>
            <person name="Moran D.A.P."/>
            <person name="Tomita M."/>
            <person name="Numata K."/>
            <person name="Arakawa K."/>
        </authorList>
    </citation>
    <scope>NUCLEOTIDE SEQUENCE</scope>
</reference>
<evidence type="ECO:0000313" key="1">
    <source>
        <dbReference type="EMBL" id="GFT70722.1"/>
    </source>
</evidence>
<organism evidence="1 2">
    <name type="scientific">Nephila pilipes</name>
    <name type="common">Giant wood spider</name>
    <name type="synonym">Nephila maculata</name>
    <dbReference type="NCBI Taxonomy" id="299642"/>
    <lineage>
        <taxon>Eukaryota</taxon>
        <taxon>Metazoa</taxon>
        <taxon>Ecdysozoa</taxon>
        <taxon>Arthropoda</taxon>
        <taxon>Chelicerata</taxon>
        <taxon>Arachnida</taxon>
        <taxon>Araneae</taxon>
        <taxon>Araneomorphae</taxon>
        <taxon>Entelegynae</taxon>
        <taxon>Araneoidea</taxon>
        <taxon>Nephilidae</taxon>
        <taxon>Nephila</taxon>
    </lineage>
</organism>
<protein>
    <submittedName>
        <fullName evidence="1">Uncharacterized protein</fullName>
    </submittedName>
</protein>